<evidence type="ECO:0000259" key="13">
    <source>
        <dbReference type="PROSITE" id="PS50880"/>
    </source>
</evidence>
<sequence>MRGRIPDSFIDELLARVDIVDVIERRVPLKKAGREWTACCPFHNERTPSFYVSPAKQFFHCFGCGAHGSAVKFLMDYERLEFPDAVEELAQSVGLTVPREGGDDRPREDKTDLYALLDAAARWYENELPKNAEAQAYCKKRGLDAQTIQRFRIGWAPAGFDGVMKALGGSERRTQLLNEAGMVASNERGSRYDRFRERLMFPILDRRGRVIAFGGRVLQSDQGPKYLNSPETPLFHKGRELFALWQVKQANPSLARIVVVEGYMDVIAMHQAGLPIAVATLGTATTPEHTEVLFRAAPDVVFCFDGDRAGRAAAWKALESALPRLRDGRQAYFLFLPDGEDPDTLIRKEGKDGFEKRLKAATPLSEYFFGELAHDVDTASLDGRARLAERARPLIARLPDGAFRDLMAQELEKRTGARATLDTAPTPRTALQRPTVVQRSLVRSAIALLLAQPGVADQVERPYGFLRLDKPGVELLAELIDMARSRPGINSAMLVEHFAERAEYPALQKLMAAMVVGEPETQRAEFFDALRRMEEQAVIQRRDWLTAKSREGALDSAEKAELRELLAARVTTPST</sequence>
<dbReference type="SMART" id="SM00493">
    <property type="entry name" value="TOPRIM"/>
    <property type="match status" value="1"/>
</dbReference>
<proteinExistence type="inferred from homology"/>
<dbReference type="InterPro" id="IPR013173">
    <property type="entry name" value="DNA_primase_DnaG_DnaB-bd_dom"/>
</dbReference>
<keyword evidence="2 12" id="KW-0639">Primosome</keyword>
<evidence type="ECO:0000256" key="8">
    <source>
        <dbReference type="ARBA" id="ARBA00022833"/>
    </source>
</evidence>
<dbReference type="Proteomes" id="UP001549184">
    <property type="component" value="Unassembled WGS sequence"/>
</dbReference>
<dbReference type="SMART" id="SM00400">
    <property type="entry name" value="ZnF_CHCC"/>
    <property type="match status" value="1"/>
</dbReference>
<dbReference type="SUPFAM" id="SSF56731">
    <property type="entry name" value="DNA primase core"/>
    <property type="match status" value="1"/>
</dbReference>
<keyword evidence="4 12" id="KW-0548">Nucleotidyltransferase</keyword>
<keyword evidence="15" id="KW-1185">Reference proteome</keyword>
<dbReference type="InterPro" id="IPR006295">
    <property type="entry name" value="DNA_primase_DnaG"/>
</dbReference>
<comment type="domain">
    <text evidence="12">Contains an N-terminal zinc-binding domain, a central core domain that contains the primase activity, and a C-terminal DnaB-binding domain.</text>
</comment>
<keyword evidence="8 12" id="KW-0862">Zinc</keyword>
<evidence type="ECO:0000256" key="3">
    <source>
        <dbReference type="ARBA" id="ARBA00022679"/>
    </source>
</evidence>
<organism evidence="14 15">
    <name type="scientific">Dyella japonica</name>
    <dbReference type="NCBI Taxonomy" id="231455"/>
    <lineage>
        <taxon>Bacteria</taxon>
        <taxon>Pseudomonadati</taxon>
        <taxon>Pseudomonadota</taxon>
        <taxon>Gammaproteobacteria</taxon>
        <taxon>Lysobacterales</taxon>
        <taxon>Rhodanobacteraceae</taxon>
        <taxon>Dyella</taxon>
    </lineage>
</organism>
<dbReference type="RefSeq" id="WP_354013682.1">
    <property type="nucleotide sequence ID" value="NZ_JBEPMU010000002.1"/>
</dbReference>
<evidence type="ECO:0000256" key="11">
    <source>
        <dbReference type="ARBA" id="ARBA00023163"/>
    </source>
</evidence>
<dbReference type="Pfam" id="PF13155">
    <property type="entry name" value="Toprim_2"/>
    <property type="match status" value="1"/>
</dbReference>
<evidence type="ECO:0000256" key="6">
    <source>
        <dbReference type="ARBA" id="ARBA00022723"/>
    </source>
</evidence>
<keyword evidence="11 12" id="KW-0804">Transcription</keyword>
<dbReference type="InterPro" id="IPR016136">
    <property type="entry name" value="DNA_helicase_N/primase_C"/>
</dbReference>
<accession>A0ABV2JTZ3</accession>
<comment type="caution">
    <text evidence="14">The sequence shown here is derived from an EMBL/GenBank/DDBJ whole genome shotgun (WGS) entry which is preliminary data.</text>
</comment>
<dbReference type="Pfam" id="PF08275">
    <property type="entry name" value="DNAG_N"/>
    <property type="match status" value="1"/>
</dbReference>
<feature type="domain" description="Toprim" evidence="13">
    <location>
        <begin position="255"/>
        <end position="337"/>
    </location>
</feature>
<keyword evidence="9" id="KW-0460">Magnesium</keyword>
<comment type="function">
    <text evidence="12">RNA polymerase that catalyzes the synthesis of short RNA molecules used as primers for DNA polymerase during DNA replication.</text>
</comment>
<comment type="cofactor">
    <cofactor evidence="12">
        <name>Zn(2+)</name>
        <dbReference type="ChEBI" id="CHEBI:29105"/>
    </cofactor>
    <text evidence="12">Binds 1 zinc ion per monomer.</text>
</comment>
<dbReference type="Gene3D" id="1.20.50.20">
    <property type="entry name" value="DnaG, RNA polymerase domain, helical bundle"/>
    <property type="match status" value="1"/>
</dbReference>
<keyword evidence="3 12" id="KW-0808">Transferase</keyword>
<keyword evidence="6 12" id="KW-0479">Metal-binding</keyword>
<dbReference type="SUPFAM" id="SSF57783">
    <property type="entry name" value="Zinc beta-ribbon"/>
    <property type="match status" value="1"/>
</dbReference>
<evidence type="ECO:0000256" key="7">
    <source>
        <dbReference type="ARBA" id="ARBA00022771"/>
    </source>
</evidence>
<protein>
    <recommendedName>
        <fullName evidence="12">DNA primase</fullName>
        <ecNumber evidence="12">2.7.7.101</ecNumber>
    </recommendedName>
</protein>
<dbReference type="InterPro" id="IPR013264">
    <property type="entry name" value="DNAG_N"/>
</dbReference>
<dbReference type="InterPro" id="IPR002694">
    <property type="entry name" value="Znf_CHC2"/>
</dbReference>
<dbReference type="PROSITE" id="PS50880">
    <property type="entry name" value="TOPRIM"/>
    <property type="match status" value="1"/>
</dbReference>
<dbReference type="PANTHER" id="PTHR30313:SF2">
    <property type="entry name" value="DNA PRIMASE"/>
    <property type="match status" value="1"/>
</dbReference>
<evidence type="ECO:0000256" key="2">
    <source>
        <dbReference type="ARBA" id="ARBA00022515"/>
    </source>
</evidence>
<evidence type="ECO:0000313" key="14">
    <source>
        <dbReference type="EMBL" id="MET3652299.1"/>
    </source>
</evidence>
<dbReference type="InterPro" id="IPR037068">
    <property type="entry name" value="DNA_primase_core_N_sf"/>
</dbReference>
<reference evidence="14 15" key="1">
    <citation type="submission" date="2024-06" db="EMBL/GenBank/DDBJ databases">
        <title>Sorghum-associated microbial communities from plants grown in Nebraska, USA.</title>
        <authorList>
            <person name="Schachtman D."/>
        </authorList>
    </citation>
    <scope>NUCLEOTIDE SEQUENCE [LARGE SCALE GENOMIC DNA]</scope>
    <source>
        <strain evidence="14 15">1073</strain>
    </source>
</reference>
<dbReference type="CDD" id="cd03364">
    <property type="entry name" value="TOPRIM_DnaG_primases"/>
    <property type="match status" value="1"/>
</dbReference>
<dbReference type="HAMAP" id="MF_00974">
    <property type="entry name" value="DNA_primase_DnaG"/>
    <property type="match status" value="1"/>
</dbReference>
<evidence type="ECO:0000313" key="15">
    <source>
        <dbReference type="Proteomes" id="UP001549184"/>
    </source>
</evidence>
<gene>
    <name evidence="12" type="primary">dnaG</name>
    <name evidence="14" type="ORF">ABIC75_002021</name>
</gene>
<keyword evidence="10 12" id="KW-0238">DNA-binding</keyword>
<dbReference type="Gene3D" id="3.90.980.10">
    <property type="entry name" value="DNA primase, catalytic core, N-terminal domain"/>
    <property type="match status" value="1"/>
</dbReference>
<dbReference type="SUPFAM" id="SSF117023">
    <property type="entry name" value="DNA primase DnaG, C-terminal domain"/>
    <property type="match status" value="1"/>
</dbReference>
<dbReference type="EMBL" id="JBEPMU010000002">
    <property type="protein sequence ID" value="MET3652299.1"/>
    <property type="molecule type" value="Genomic_DNA"/>
</dbReference>
<dbReference type="InterPro" id="IPR019475">
    <property type="entry name" value="DNA_primase_DnaB-bd"/>
</dbReference>
<dbReference type="Pfam" id="PF10410">
    <property type="entry name" value="DnaB_bind"/>
    <property type="match status" value="1"/>
</dbReference>
<evidence type="ECO:0000256" key="5">
    <source>
        <dbReference type="ARBA" id="ARBA00022705"/>
    </source>
</evidence>
<evidence type="ECO:0000256" key="9">
    <source>
        <dbReference type="ARBA" id="ARBA00022842"/>
    </source>
</evidence>
<dbReference type="InterPro" id="IPR050219">
    <property type="entry name" value="DnaG_primase"/>
</dbReference>
<dbReference type="InterPro" id="IPR030846">
    <property type="entry name" value="DnaG_bac"/>
</dbReference>
<feature type="zinc finger region" description="CHC2-type" evidence="12">
    <location>
        <begin position="40"/>
        <end position="64"/>
    </location>
</feature>
<dbReference type="GO" id="GO:0016779">
    <property type="term" value="F:nucleotidyltransferase activity"/>
    <property type="evidence" value="ECO:0007669"/>
    <property type="project" value="UniProtKB-KW"/>
</dbReference>
<keyword evidence="1 12" id="KW-0240">DNA-directed RNA polymerase</keyword>
<comment type="catalytic activity">
    <reaction evidence="12">
        <text>ssDNA + n NTP = ssDNA/pppN(pN)n-1 hybrid + (n-1) diphosphate.</text>
        <dbReference type="EC" id="2.7.7.101"/>
    </reaction>
</comment>
<dbReference type="EC" id="2.7.7.101" evidence="12"/>
<evidence type="ECO:0000256" key="10">
    <source>
        <dbReference type="ARBA" id="ARBA00023125"/>
    </source>
</evidence>
<keyword evidence="5 12" id="KW-0235">DNA replication</keyword>
<evidence type="ECO:0000256" key="12">
    <source>
        <dbReference type="HAMAP-Rule" id="MF_00974"/>
    </source>
</evidence>
<comment type="subunit">
    <text evidence="12">Monomer. Interacts with DnaB.</text>
</comment>
<evidence type="ECO:0000256" key="4">
    <source>
        <dbReference type="ARBA" id="ARBA00022695"/>
    </source>
</evidence>
<dbReference type="Pfam" id="PF08278">
    <property type="entry name" value="DnaG_DnaB_bind"/>
    <property type="match status" value="1"/>
</dbReference>
<dbReference type="InterPro" id="IPR036977">
    <property type="entry name" value="DNA_primase_Znf_CHC2"/>
</dbReference>
<dbReference type="NCBIfam" id="TIGR01391">
    <property type="entry name" value="dnaG"/>
    <property type="match status" value="1"/>
</dbReference>
<evidence type="ECO:0000256" key="1">
    <source>
        <dbReference type="ARBA" id="ARBA00022478"/>
    </source>
</evidence>
<dbReference type="InterPro" id="IPR006171">
    <property type="entry name" value="TOPRIM_dom"/>
</dbReference>
<keyword evidence="7 12" id="KW-0863">Zinc-finger</keyword>
<dbReference type="Gene3D" id="1.10.860.10">
    <property type="entry name" value="DNAb Helicase, Chain A"/>
    <property type="match status" value="1"/>
</dbReference>
<dbReference type="SMART" id="SM00766">
    <property type="entry name" value="DnaG_DnaB_bind"/>
    <property type="match status" value="1"/>
</dbReference>
<dbReference type="PANTHER" id="PTHR30313">
    <property type="entry name" value="DNA PRIMASE"/>
    <property type="match status" value="1"/>
</dbReference>
<dbReference type="Pfam" id="PF01807">
    <property type="entry name" value="Zn_ribbon_DnaG"/>
    <property type="match status" value="1"/>
</dbReference>
<dbReference type="InterPro" id="IPR034151">
    <property type="entry name" value="TOPRIM_DnaG_bac"/>
</dbReference>
<name>A0ABV2JTZ3_9GAMM</name>
<dbReference type="Gene3D" id="3.90.580.10">
    <property type="entry name" value="Zinc finger, CHC2-type domain"/>
    <property type="match status" value="1"/>
</dbReference>
<comment type="similarity">
    <text evidence="12">Belongs to the DnaG primase family.</text>
</comment>
<dbReference type="Gene3D" id="3.40.1360.10">
    <property type="match status" value="1"/>
</dbReference>